<dbReference type="SMART" id="SM00409">
    <property type="entry name" value="IG"/>
    <property type="match status" value="2"/>
</dbReference>
<feature type="domain" description="Immunoglobulin" evidence="1">
    <location>
        <begin position="141"/>
        <end position="238"/>
    </location>
</feature>
<dbReference type="PANTHER" id="PTHR21063:SF4">
    <property type="entry name" value="CD48 ANTIGEN-RELATED"/>
    <property type="match status" value="1"/>
</dbReference>
<dbReference type="PANTHER" id="PTHR21063">
    <property type="entry name" value="LFA-3"/>
    <property type="match status" value="1"/>
</dbReference>
<gene>
    <name evidence="2" type="ORF">E1301_Tti023533</name>
</gene>
<dbReference type="InterPro" id="IPR013106">
    <property type="entry name" value="Ig_V-set"/>
</dbReference>
<dbReference type="Proteomes" id="UP000324632">
    <property type="component" value="Chromosome 14"/>
</dbReference>
<evidence type="ECO:0000313" key="3">
    <source>
        <dbReference type="Proteomes" id="UP000324632"/>
    </source>
</evidence>
<evidence type="ECO:0000259" key="1">
    <source>
        <dbReference type="SMART" id="SM00409"/>
    </source>
</evidence>
<dbReference type="Pfam" id="PF07686">
    <property type="entry name" value="V-set"/>
    <property type="match status" value="1"/>
</dbReference>
<dbReference type="InterPro" id="IPR003599">
    <property type="entry name" value="Ig_sub"/>
</dbReference>
<dbReference type="SUPFAM" id="SSF48726">
    <property type="entry name" value="Immunoglobulin"/>
    <property type="match status" value="2"/>
</dbReference>
<dbReference type="Gene3D" id="2.60.40.10">
    <property type="entry name" value="Immunoglobulins"/>
    <property type="match status" value="2"/>
</dbReference>
<keyword evidence="3" id="KW-1185">Reference proteome</keyword>
<sequence>MFLSTDELCLCFYIHQSITNLFDLMDVLLCFSLLCAAVINEENIRSVEFGHSVILYSDVTEIQKDDEIQWRFGDEKTPIAVIPGLNKLSYDERFKDRLKLNPKTGHLTISSITSELSGVYRAKIISSRGTEYRTYRVVVSVNAYEGESLTIHTDSKIQRDSEIKWISEDNISLVTGRIGDYKETKCTYDERFRGRMMTNPFTGDLTITKIRKTDAGVYKLQISSDDKISHKMINVFVNGE</sequence>
<reference evidence="2 3" key="1">
    <citation type="journal article" date="2019" name="Mol. Ecol. Resour.">
        <title>Chromosome-level genome assembly of Triplophysa tibetana, a fish adapted to the harsh high-altitude environment of the Tibetan Plateau.</title>
        <authorList>
            <person name="Yang X."/>
            <person name="Liu H."/>
            <person name="Ma Z."/>
            <person name="Zou Y."/>
            <person name="Zou M."/>
            <person name="Mao Y."/>
            <person name="Li X."/>
            <person name="Wang H."/>
            <person name="Chen T."/>
            <person name="Wang W."/>
            <person name="Yang R."/>
        </authorList>
    </citation>
    <scope>NUCLEOTIDE SEQUENCE [LARGE SCALE GENOMIC DNA]</scope>
    <source>
        <strain evidence="2">TTIB1903HZAU</strain>
        <tissue evidence="2">Muscle</tissue>
    </source>
</reference>
<dbReference type="AlphaFoldDB" id="A0A5A9NQT2"/>
<protein>
    <recommendedName>
        <fullName evidence="1">Immunoglobulin domain-containing protein</fullName>
    </recommendedName>
</protein>
<feature type="domain" description="Immunoglobulin" evidence="1">
    <location>
        <begin position="42"/>
        <end position="140"/>
    </location>
</feature>
<dbReference type="EMBL" id="SOYY01000014">
    <property type="protein sequence ID" value="KAA0711838.1"/>
    <property type="molecule type" value="Genomic_DNA"/>
</dbReference>
<evidence type="ECO:0000313" key="2">
    <source>
        <dbReference type="EMBL" id="KAA0711838.1"/>
    </source>
</evidence>
<proteinExistence type="predicted"/>
<dbReference type="InterPro" id="IPR036179">
    <property type="entry name" value="Ig-like_dom_sf"/>
</dbReference>
<dbReference type="InterPro" id="IPR013783">
    <property type="entry name" value="Ig-like_fold"/>
</dbReference>
<organism evidence="2 3">
    <name type="scientific">Triplophysa tibetana</name>
    <dbReference type="NCBI Taxonomy" id="1572043"/>
    <lineage>
        <taxon>Eukaryota</taxon>
        <taxon>Metazoa</taxon>
        <taxon>Chordata</taxon>
        <taxon>Craniata</taxon>
        <taxon>Vertebrata</taxon>
        <taxon>Euteleostomi</taxon>
        <taxon>Actinopterygii</taxon>
        <taxon>Neopterygii</taxon>
        <taxon>Teleostei</taxon>
        <taxon>Ostariophysi</taxon>
        <taxon>Cypriniformes</taxon>
        <taxon>Nemacheilidae</taxon>
        <taxon>Triplophysa</taxon>
    </lineage>
</organism>
<accession>A0A5A9NQT2</accession>
<name>A0A5A9NQT2_9TELE</name>
<comment type="caution">
    <text evidence="2">The sequence shown here is derived from an EMBL/GenBank/DDBJ whole genome shotgun (WGS) entry which is preliminary data.</text>
</comment>